<dbReference type="RefSeq" id="WP_262065925.1">
    <property type="nucleotide sequence ID" value="NZ_JAMXOD010000008.1"/>
</dbReference>
<keyword evidence="3" id="KW-0547">Nucleotide-binding</keyword>
<dbReference type="Pfam" id="PF00005">
    <property type="entry name" value="ABC_tran"/>
    <property type="match status" value="1"/>
</dbReference>
<dbReference type="Gene3D" id="3.40.50.300">
    <property type="entry name" value="P-loop containing nucleotide triphosphate hydrolases"/>
    <property type="match status" value="1"/>
</dbReference>
<comment type="similarity">
    <text evidence="1">Belongs to the ABC transporter superfamily.</text>
</comment>
<evidence type="ECO:0000256" key="1">
    <source>
        <dbReference type="ARBA" id="ARBA00005417"/>
    </source>
</evidence>
<reference evidence="6 7" key="1">
    <citation type="journal article" date="2022" name="Genome Biol. Evol.">
        <title>Host diet, physiology and behaviors set the stage for Lachnospiraceae cladogenesis.</title>
        <authorList>
            <person name="Vera-Ponce De Leon A."/>
            <person name="Schneider M."/>
            <person name="Jahnes B.C."/>
            <person name="Sadowski V."/>
            <person name="Camuy-Velez L.A."/>
            <person name="Duan J."/>
            <person name="Sabree Z.L."/>
        </authorList>
    </citation>
    <scope>NUCLEOTIDE SEQUENCE [LARGE SCALE GENOMIC DNA]</scope>
    <source>
        <strain evidence="6 7">PAL113</strain>
    </source>
</reference>
<dbReference type="Proteomes" id="UP001523566">
    <property type="component" value="Unassembled WGS sequence"/>
</dbReference>
<comment type="caution">
    <text evidence="6">The sequence shown here is derived from an EMBL/GenBank/DDBJ whole genome shotgun (WGS) entry which is preliminary data.</text>
</comment>
<evidence type="ECO:0000256" key="4">
    <source>
        <dbReference type="ARBA" id="ARBA00022840"/>
    </source>
</evidence>
<evidence type="ECO:0000313" key="7">
    <source>
        <dbReference type="Proteomes" id="UP001523566"/>
    </source>
</evidence>
<dbReference type="GO" id="GO:0005524">
    <property type="term" value="F:ATP binding"/>
    <property type="evidence" value="ECO:0007669"/>
    <property type="project" value="UniProtKB-KW"/>
</dbReference>
<dbReference type="PANTHER" id="PTHR42798:SF7">
    <property type="entry name" value="ALPHA-D-RIBOSE 1-METHYLPHOSPHONATE 5-TRIPHOSPHATE SYNTHASE SUBUNIT PHNL"/>
    <property type="match status" value="1"/>
</dbReference>
<dbReference type="PANTHER" id="PTHR42798">
    <property type="entry name" value="LIPOPROTEIN-RELEASING SYSTEM ATP-BINDING PROTEIN LOLD"/>
    <property type="match status" value="1"/>
</dbReference>
<keyword evidence="7" id="KW-1185">Reference proteome</keyword>
<dbReference type="SMART" id="SM00382">
    <property type="entry name" value="AAA"/>
    <property type="match status" value="1"/>
</dbReference>
<organism evidence="6 7">
    <name type="scientific">Aequitasia blattaphilus</name>
    <dbReference type="NCBI Taxonomy" id="2949332"/>
    <lineage>
        <taxon>Bacteria</taxon>
        <taxon>Bacillati</taxon>
        <taxon>Bacillota</taxon>
        <taxon>Clostridia</taxon>
        <taxon>Lachnospirales</taxon>
        <taxon>Lachnospiraceae</taxon>
        <taxon>Aequitasia</taxon>
    </lineage>
</organism>
<sequence>MKKILNIKSLYKYYESGTSSNKVKAINRVSMEIESGEFVGIMGASGSGKTTLLNIIATIDEASEGVVNFNGIDITKLSDEQLSKLRNEKIGLIFQDYNLLDTLTLYENILLAVVNLDVNDNDIRKKIIEIAEELGIREVLNHYPYEVSGGQRQRCACARAIIKKPEIILADEPTGALDTNSSHALLGTLETLNKKYNSTILMVTHDPVAASYCSRILVLNDGKICAEILRGEKSKKQLFNDILKMNITFSGGLDEIL</sequence>
<dbReference type="InterPro" id="IPR003593">
    <property type="entry name" value="AAA+_ATPase"/>
</dbReference>
<dbReference type="CDD" id="cd03255">
    <property type="entry name" value="ABC_MJ0796_LolCDE_FtsE"/>
    <property type="match status" value="1"/>
</dbReference>
<dbReference type="PROSITE" id="PS50893">
    <property type="entry name" value="ABC_TRANSPORTER_2"/>
    <property type="match status" value="1"/>
</dbReference>
<dbReference type="EMBL" id="JAMZFW010000008">
    <property type="protein sequence ID" value="MCP1102139.1"/>
    <property type="molecule type" value="Genomic_DNA"/>
</dbReference>
<keyword evidence="2" id="KW-0813">Transport</keyword>
<dbReference type="SUPFAM" id="SSF52540">
    <property type="entry name" value="P-loop containing nucleoside triphosphate hydrolases"/>
    <property type="match status" value="1"/>
</dbReference>
<feature type="domain" description="ABC transporter" evidence="5">
    <location>
        <begin position="5"/>
        <end position="246"/>
    </location>
</feature>
<evidence type="ECO:0000313" key="6">
    <source>
        <dbReference type="EMBL" id="MCP1102139.1"/>
    </source>
</evidence>
<dbReference type="InterPro" id="IPR027417">
    <property type="entry name" value="P-loop_NTPase"/>
</dbReference>
<name>A0ABT1E8H8_9FIRM</name>
<evidence type="ECO:0000259" key="5">
    <source>
        <dbReference type="PROSITE" id="PS50893"/>
    </source>
</evidence>
<dbReference type="InterPro" id="IPR003439">
    <property type="entry name" value="ABC_transporter-like_ATP-bd"/>
</dbReference>
<protein>
    <submittedName>
        <fullName evidence="6">ABC transporter ATP-binding protein</fullName>
    </submittedName>
</protein>
<proteinExistence type="inferred from homology"/>
<evidence type="ECO:0000256" key="2">
    <source>
        <dbReference type="ARBA" id="ARBA00022448"/>
    </source>
</evidence>
<gene>
    <name evidence="6" type="ORF">NK125_06865</name>
</gene>
<keyword evidence="4 6" id="KW-0067">ATP-binding</keyword>
<dbReference type="InterPro" id="IPR017911">
    <property type="entry name" value="MacB-like_ATP-bd"/>
</dbReference>
<evidence type="ECO:0000256" key="3">
    <source>
        <dbReference type="ARBA" id="ARBA00022741"/>
    </source>
</evidence>
<accession>A0ABT1E8H8</accession>